<feature type="non-terminal residue" evidence="2">
    <location>
        <position position="219"/>
    </location>
</feature>
<keyword evidence="3" id="KW-1185">Reference proteome</keyword>
<evidence type="ECO:0000259" key="1">
    <source>
        <dbReference type="Pfam" id="PF06985"/>
    </source>
</evidence>
<feature type="domain" description="Heterokaryon incompatibility" evidence="1">
    <location>
        <begin position="48"/>
        <end position="192"/>
    </location>
</feature>
<name>A0A6A6EXW1_9PEZI</name>
<sequence length="219" mass="25414">DLSIPKTWLKSCQSLHTENCCKPRASLTTLRFIDCMTRCIVSAGRQEYVTLSYTWGKLLERDYSKTADSKAFATRLPERLPQTIEHSIEVTKELRFRYLWVDRYCINQNDPEDVHTQICQMDLIFSNSALTIVAAAGTNPTYGLPGINHHSRISHASISVKVGRHVFVSKPRNPRWYINKSAWMSRGWTYQEALLSNRRLIFTEQQLYFECRRASCKES</sequence>
<proteinExistence type="predicted"/>
<feature type="non-terminal residue" evidence="2">
    <location>
        <position position="1"/>
    </location>
</feature>
<accession>A0A6A6EXW1</accession>
<dbReference type="EMBL" id="ML994610">
    <property type="protein sequence ID" value="KAF2194970.1"/>
    <property type="molecule type" value="Genomic_DNA"/>
</dbReference>
<gene>
    <name evidence="2" type="ORF">K469DRAFT_490642</name>
</gene>
<dbReference type="PANTHER" id="PTHR33112:SF1">
    <property type="entry name" value="HETEROKARYON INCOMPATIBILITY DOMAIN-CONTAINING PROTEIN"/>
    <property type="match status" value="1"/>
</dbReference>
<dbReference type="AlphaFoldDB" id="A0A6A6EXW1"/>
<dbReference type="OrthoDB" id="5428863at2759"/>
<dbReference type="Pfam" id="PF06985">
    <property type="entry name" value="HET"/>
    <property type="match status" value="1"/>
</dbReference>
<dbReference type="PANTHER" id="PTHR33112">
    <property type="entry name" value="DOMAIN PROTEIN, PUTATIVE-RELATED"/>
    <property type="match status" value="1"/>
</dbReference>
<reference evidence="2" key="1">
    <citation type="journal article" date="2020" name="Stud. Mycol.">
        <title>101 Dothideomycetes genomes: a test case for predicting lifestyles and emergence of pathogens.</title>
        <authorList>
            <person name="Haridas S."/>
            <person name="Albert R."/>
            <person name="Binder M."/>
            <person name="Bloem J."/>
            <person name="Labutti K."/>
            <person name="Salamov A."/>
            <person name="Andreopoulos B."/>
            <person name="Baker S."/>
            <person name="Barry K."/>
            <person name="Bills G."/>
            <person name="Bluhm B."/>
            <person name="Cannon C."/>
            <person name="Castanera R."/>
            <person name="Culley D."/>
            <person name="Daum C."/>
            <person name="Ezra D."/>
            <person name="Gonzalez J."/>
            <person name="Henrissat B."/>
            <person name="Kuo A."/>
            <person name="Liang C."/>
            <person name="Lipzen A."/>
            <person name="Lutzoni F."/>
            <person name="Magnuson J."/>
            <person name="Mondo S."/>
            <person name="Nolan M."/>
            <person name="Ohm R."/>
            <person name="Pangilinan J."/>
            <person name="Park H.-J."/>
            <person name="Ramirez L."/>
            <person name="Alfaro M."/>
            <person name="Sun H."/>
            <person name="Tritt A."/>
            <person name="Yoshinaga Y."/>
            <person name="Zwiers L.-H."/>
            <person name="Turgeon B."/>
            <person name="Goodwin S."/>
            <person name="Spatafora J."/>
            <person name="Crous P."/>
            <person name="Grigoriev I."/>
        </authorList>
    </citation>
    <scope>NUCLEOTIDE SEQUENCE</scope>
    <source>
        <strain evidence="2">CBS 207.26</strain>
    </source>
</reference>
<evidence type="ECO:0000313" key="2">
    <source>
        <dbReference type="EMBL" id="KAF2194970.1"/>
    </source>
</evidence>
<dbReference type="InterPro" id="IPR010730">
    <property type="entry name" value="HET"/>
</dbReference>
<evidence type="ECO:0000313" key="3">
    <source>
        <dbReference type="Proteomes" id="UP000800200"/>
    </source>
</evidence>
<protein>
    <submittedName>
        <fullName evidence="2">HET-domain-containing protein</fullName>
    </submittedName>
</protein>
<dbReference type="Proteomes" id="UP000800200">
    <property type="component" value="Unassembled WGS sequence"/>
</dbReference>
<organism evidence="2 3">
    <name type="scientific">Zopfia rhizophila CBS 207.26</name>
    <dbReference type="NCBI Taxonomy" id="1314779"/>
    <lineage>
        <taxon>Eukaryota</taxon>
        <taxon>Fungi</taxon>
        <taxon>Dikarya</taxon>
        <taxon>Ascomycota</taxon>
        <taxon>Pezizomycotina</taxon>
        <taxon>Dothideomycetes</taxon>
        <taxon>Dothideomycetes incertae sedis</taxon>
        <taxon>Zopfiaceae</taxon>
        <taxon>Zopfia</taxon>
    </lineage>
</organism>